<dbReference type="PANTHER" id="PTHR30336:SF20">
    <property type="entry name" value="DUF218 DOMAIN-CONTAINING PROTEIN"/>
    <property type="match status" value="1"/>
</dbReference>
<dbReference type="Pfam" id="PF02698">
    <property type="entry name" value="DUF218"/>
    <property type="match status" value="1"/>
</dbReference>
<dbReference type="CDD" id="cd06259">
    <property type="entry name" value="YdcF-like"/>
    <property type="match status" value="1"/>
</dbReference>
<comment type="caution">
    <text evidence="2">The sequence shown here is derived from an EMBL/GenBank/DDBJ whole genome shotgun (WGS) entry which is preliminary data.</text>
</comment>
<dbReference type="EMBL" id="VDCQ01000009">
    <property type="protein sequence ID" value="TNJ66598.1"/>
    <property type="molecule type" value="Genomic_DNA"/>
</dbReference>
<dbReference type="InterPro" id="IPR003848">
    <property type="entry name" value="DUF218"/>
</dbReference>
<dbReference type="RefSeq" id="WP_139601717.1">
    <property type="nucleotide sequence ID" value="NZ_VDCQ01000009.1"/>
</dbReference>
<organism evidence="2 3">
    <name type="scientific">Paenibacillus hemerocallicola</name>
    <dbReference type="NCBI Taxonomy" id="1172614"/>
    <lineage>
        <taxon>Bacteria</taxon>
        <taxon>Bacillati</taxon>
        <taxon>Bacillota</taxon>
        <taxon>Bacilli</taxon>
        <taxon>Bacillales</taxon>
        <taxon>Paenibacillaceae</taxon>
        <taxon>Paenibacillus</taxon>
    </lineage>
</organism>
<dbReference type="OrthoDB" id="9782395at2"/>
<sequence>MPHPFDCITEFIFAETPLEPADIILVPGGSVPELMEQAAALYHRGMAPYILPSGGANPKLQMTEWEFLRRIGIELGVPERAILREDRAKHTFQNAEFSWETLRQHGLRPNKAILCCKAFHARRALLSYRTVFPADVTFLVFPVIDKRNISRETWFRDGKGIELVMREVEKIGAYFGRHIPNWVR</sequence>
<keyword evidence="3" id="KW-1185">Reference proteome</keyword>
<dbReference type="Proteomes" id="UP000307943">
    <property type="component" value="Unassembled WGS sequence"/>
</dbReference>
<dbReference type="AlphaFoldDB" id="A0A5C4TBZ4"/>
<reference evidence="2 3" key="1">
    <citation type="submission" date="2019-05" db="EMBL/GenBank/DDBJ databases">
        <title>We sequenced the genome of Paenibacillus hemerocallicola KCTC 33185 for further insight into its adaptation and study the phylogeny of Paenibacillus.</title>
        <authorList>
            <person name="Narsing Rao M.P."/>
        </authorList>
    </citation>
    <scope>NUCLEOTIDE SEQUENCE [LARGE SCALE GENOMIC DNA]</scope>
    <source>
        <strain evidence="2 3">KCTC 33185</strain>
    </source>
</reference>
<dbReference type="GO" id="GO:0005886">
    <property type="term" value="C:plasma membrane"/>
    <property type="evidence" value="ECO:0007669"/>
    <property type="project" value="TreeGrafter"/>
</dbReference>
<name>A0A5C4TBZ4_9BACL</name>
<evidence type="ECO:0000313" key="3">
    <source>
        <dbReference type="Proteomes" id="UP000307943"/>
    </source>
</evidence>
<dbReference type="InterPro" id="IPR014729">
    <property type="entry name" value="Rossmann-like_a/b/a_fold"/>
</dbReference>
<protein>
    <submittedName>
        <fullName evidence="2">YdcF family protein</fullName>
    </submittedName>
</protein>
<dbReference type="Gene3D" id="3.40.50.620">
    <property type="entry name" value="HUPs"/>
    <property type="match status" value="1"/>
</dbReference>
<feature type="domain" description="DUF218" evidence="1">
    <location>
        <begin position="22"/>
        <end position="143"/>
    </location>
</feature>
<gene>
    <name evidence="2" type="ORF">FE784_08490</name>
</gene>
<evidence type="ECO:0000313" key="2">
    <source>
        <dbReference type="EMBL" id="TNJ66598.1"/>
    </source>
</evidence>
<dbReference type="InterPro" id="IPR051599">
    <property type="entry name" value="Cell_Envelope_Assoc"/>
</dbReference>
<dbReference type="PANTHER" id="PTHR30336">
    <property type="entry name" value="INNER MEMBRANE PROTEIN, PROBABLE PERMEASE"/>
    <property type="match status" value="1"/>
</dbReference>
<evidence type="ECO:0000259" key="1">
    <source>
        <dbReference type="Pfam" id="PF02698"/>
    </source>
</evidence>
<accession>A0A5C4TBZ4</accession>
<proteinExistence type="predicted"/>